<dbReference type="EMBL" id="CAJJDP010000029">
    <property type="protein sequence ID" value="CAD8154539.1"/>
    <property type="molecule type" value="Genomic_DNA"/>
</dbReference>
<protein>
    <recommendedName>
        <fullName evidence="6">Coatomer subunit delta</fullName>
    </recommendedName>
</protein>
<comment type="subcellular location">
    <subcellularLocation>
        <location evidence="6 7">Cytoplasm</location>
    </subcellularLocation>
    <subcellularLocation>
        <location evidence="6 7">Cytoplasmic vesicle</location>
        <location evidence="6 7">COPI-coated vesicle membrane</location>
        <topology evidence="6 7">Peripheral membrane protein</topology>
        <orientation evidence="6 7">Cytoplasmic side</orientation>
    </subcellularLocation>
    <subcellularLocation>
        <location evidence="6 7">Golgi apparatus membrane</location>
        <topology evidence="6 7">Peripheral membrane protein</topology>
        <orientation evidence="6 7">Cytoplasmic side</orientation>
    </subcellularLocation>
</comment>
<evidence type="ECO:0000256" key="7">
    <source>
        <dbReference type="RuleBase" id="RU366052"/>
    </source>
</evidence>
<evidence type="ECO:0000256" key="5">
    <source>
        <dbReference type="ARBA" id="ARBA00022927"/>
    </source>
</evidence>
<dbReference type="PANTHER" id="PTHR10121">
    <property type="entry name" value="COATOMER SUBUNIT DELTA"/>
    <property type="match status" value="1"/>
</dbReference>
<dbReference type="GO" id="GO:0006888">
    <property type="term" value="P:endoplasmic reticulum to Golgi vesicle-mediated transport"/>
    <property type="evidence" value="ECO:0007669"/>
    <property type="project" value="TreeGrafter"/>
</dbReference>
<keyword evidence="3 6" id="KW-0813">Transport</keyword>
<comment type="caution">
    <text evidence="10">The sequence shown here is derived from an EMBL/GenBank/DDBJ whole genome shotgun (WGS) entry which is preliminary data.</text>
</comment>
<comment type="subunit">
    <text evidence="2 6">Oligomeric complex that consists of at least the alpha, beta, beta', gamma, delta, epsilon and zeta subunits.</text>
</comment>
<reference evidence="10" key="1">
    <citation type="submission" date="2021-01" db="EMBL/GenBank/DDBJ databases">
        <authorList>
            <consortium name="Genoscope - CEA"/>
            <person name="William W."/>
        </authorList>
    </citation>
    <scope>NUCLEOTIDE SEQUENCE</scope>
</reference>
<dbReference type="GO" id="GO:0006890">
    <property type="term" value="P:retrograde vesicle-mediated transport, Golgi to endoplasmic reticulum"/>
    <property type="evidence" value="ECO:0007669"/>
    <property type="project" value="UniProtKB-UniRule"/>
</dbReference>
<proteinExistence type="inferred from homology"/>
<keyword evidence="11" id="KW-1185">Reference proteome</keyword>
<keyword evidence="6" id="KW-0333">Golgi apparatus</keyword>
<dbReference type="FunFam" id="3.30.450.60:FF:000003">
    <property type="entry name" value="Coatomer subunit delta"/>
    <property type="match status" value="1"/>
</dbReference>
<keyword evidence="4 6" id="KW-0963">Cytoplasm</keyword>
<accession>A0A8S1TU65</accession>
<dbReference type="PANTHER" id="PTHR10121:SF0">
    <property type="entry name" value="COATOMER SUBUNIT DELTA"/>
    <property type="match status" value="1"/>
</dbReference>
<dbReference type="GO" id="GO:0051645">
    <property type="term" value="P:Golgi localization"/>
    <property type="evidence" value="ECO:0007669"/>
    <property type="project" value="TreeGrafter"/>
</dbReference>
<dbReference type="InterPro" id="IPR027059">
    <property type="entry name" value="Coatomer_dsu"/>
</dbReference>
<feature type="compositionally biased region" description="Basic and acidic residues" evidence="8">
    <location>
        <begin position="153"/>
        <end position="176"/>
    </location>
</feature>
<evidence type="ECO:0000256" key="3">
    <source>
        <dbReference type="ARBA" id="ARBA00022448"/>
    </source>
</evidence>
<evidence type="ECO:0000256" key="1">
    <source>
        <dbReference type="ARBA" id="ARBA00010516"/>
    </source>
</evidence>
<evidence type="ECO:0000259" key="9">
    <source>
        <dbReference type="Pfam" id="PF01217"/>
    </source>
</evidence>
<evidence type="ECO:0000313" key="11">
    <source>
        <dbReference type="Proteomes" id="UP000683925"/>
    </source>
</evidence>
<keyword evidence="6" id="KW-0472">Membrane</keyword>
<gene>
    <name evidence="10" type="ORF">POCTA_138.1.T0290226</name>
</gene>
<evidence type="ECO:0000256" key="2">
    <source>
        <dbReference type="ARBA" id="ARBA00011775"/>
    </source>
</evidence>
<keyword evidence="6" id="KW-0968">Cytoplasmic vesicle</keyword>
<evidence type="ECO:0000256" key="4">
    <source>
        <dbReference type="ARBA" id="ARBA00022490"/>
    </source>
</evidence>
<organism evidence="10 11">
    <name type="scientific">Paramecium octaurelia</name>
    <dbReference type="NCBI Taxonomy" id="43137"/>
    <lineage>
        <taxon>Eukaryota</taxon>
        <taxon>Sar</taxon>
        <taxon>Alveolata</taxon>
        <taxon>Ciliophora</taxon>
        <taxon>Intramacronucleata</taxon>
        <taxon>Oligohymenophorea</taxon>
        <taxon>Peniculida</taxon>
        <taxon>Parameciidae</taxon>
        <taxon>Paramecium</taxon>
    </lineage>
</organism>
<comment type="similarity">
    <text evidence="1 6">Belongs to the adaptor complexes medium subunit family. Delta-COP subfamily.</text>
</comment>
<evidence type="ECO:0000256" key="6">
    <source>
        <dbReference type="RuleBase" id="RU364018"/>
    </source>
</evidence>
<dbReference type="OrthoDB" id="10266042at2759"/>
<dbReference type="CDD" id="cd14830">
    <property type="entry name" value="Delta_COP_N"/>
    <property type="match status" value="1"/>
</dbReference>
<dbReference type="AlphaFoldDB" id="A0A8S1TU65"/>
<dbReference type="GO" id="GO:0015031">
    <property type="term" value="P:protein transport"/>
    <property type="evidence" value="ECO:0007669"/>
    <property type="project" value="UniProtKB-KW"/>
</dbReference>
<dbReference type="GO" id="GO:0030126">
    <property type="term" value="C:COPI vesicle coat"/>
    <property type="evidence" value="ECO:0007669"/>
    <property type="project" value="UniProtKB-UniRule"/>
</dbReference>
<keyword evidence="6" id="KW-0931">ER-Golgi transport</keyword>
<dbReference type="InterPro" id="IPR022775">
    <property type="entry name" value="AP_mu_sigma_su"/>
</dbReference>
<dbReference type="Pfam" id="PF01217">
    <property type="entry name" value="Clat_adaptor_s"/>
    <property type="match status" value="1"/>
</dbReference>
<comment type="function">
    <text evidence="6">The coatomer is a cytosolic protein complex that binds to dilysine motifs and reversibly associates with Golgi non-clathrin-coated vesicles, which further mediate biosynthetic protein transport from the ER, via the Golgi up to the trans Golgi network. Coatomer complex is required for budding from Golgi membranes, and is essential for the retrograde Golgi-to-ER transport of dilysine-tagged proteins.</text>
</comment>
<evidence type="ECO:0000313" key="10">
    <source>
        <dbReference type="EMBL" id="CAD8154539.1"/>
    </source>
</evidence>
<feature type="domain" description="AP complex mu/sigma subunit" evidence="9">
    <location>
        <begin position="8"/>
        <end position="137"/>
    </location>
</feature>
<dbReference type="GO" id="GO:0000139">
    <property type="term" value="C:Golgi membrane"/>
    <property type="evidence" value="ECO:0007669"/>
    <property type="project" value="UniProtKB-SubCell"/>
</dbReference>
<feature type="compositionally biased region" description="Polar residues" evidence="8">
    <location>
        <begin position="210"/>
        <end position="227"/>
    </location>
</feature>
<dbReference type="Proteomes" id="UP000683925">
    <property type="component" value="Unassembled WGS sequence"/>
</dbReference>
<evidence type="ECO:0000256" key="8">
    <source>
        <dbReference type="SAM" id="MobiDB-lite"/>
    </source>
</evidence>
<sequence>MVIISAAICDKNGILFIGRQFQGITTNELREQVRNFPKLISPTQQHTFIDHENQRYIYTPIDNIYIVLITSKNSNIIEDLEVLRILKNVLSDICQQISEESIKKNSFEILLAIDDIISAGLRESTTTSQVQTALEMESSEEKIHLMLTKARENEAKEQAKKHQMEMERKRQEELAQKRNQKQSKAIDNAFKLPQNEEKVNPVPKPEVINENLSTQSQSQVTLKSNVKQAPKKGMQLTKKKESTSFE</sequence>
<dbReference type="OMA" id="NQRYIYT"/>
<feature type="region of interest" description="Disordered" evidence="8">
    <location>
        <begin position="153"/>
        <end position="246"/>
    </location>
</feature>
<name>A0A8S1TU65_PAROT</name>
<keyword evidence="5 6" id="KW-0653">Protein transport</keyword>